<dbReference type="Gene3D" id="3.40.30.10">
    <property type="entry name" value="Glutaredoxin"/>
    <property type="match status" value="1"/>
</dbReference>
<accession>A0A1C6W027</accession>
<keyword evidence="14" id="KW-1185">Reference proteome</keyword>
<dbReference type="InterPro" id="IPR000866">
    <property type="entry name" value="AhpC/TSA"/>
</dbReference>
<dbReference type="EMBL" id="FMIB01000002">
    <property type="protein sequence ID" value="SCL71933.1"/>
    <property type="molecule type" value="Genomic_DNA"/>
</dbReference>
<dbReference type="PANTHER" id="PTHR42801">
    <property type="entry name" value="THIOREDOXIN-DEPENDENT PEROXIDE REDUCTASE"/>
    <property type="match status" value="1"/>
</dbReference>
<evidence type="ECO:0000256" key="3">
    <source>
        <dbReference type="ARBA" id="ARBA00022559"/>
    </source>
</evidence>
<evidence type="ECO:0000256" key="8">
    <source>
        <dbReference type="ARBA" id="ARBA00032824"/>
    </source>
</evidence>
<keyword evidence="7" id="KW-0676">Redox-active center</keyword>
<dbReference type="GO" id="GO:0008379">
    <property type="term" value="F:thioredoxin peroxidase activity"/>
    <property type="evidence" value="ECO:0007669"/>
    <property type="project" value="TreeGrafter"/>
</dbReference>
<dbReference type="GO" id="GO:0045454">
    <property type="term" value="P:cell redox homeostasis"/>
    <property type="evidence" value="ECO:0007669"/>
    <property type="project" value="TreeGrafter"/>
</dbReference>
<evidence type="ECO:0000256" key="9">
    <source>
        <dbReference type="ARBA" id="ARBA00038489"/>
    </source>
</evidence>
<dbReference type="PROSITE" id="PS51352">
    <property type="entry name" value="THIOREDOXIN_2"/>
    <property type="match status" value="1"/>
</dbReference>
<evidence type="ECO:0000256" key="11">
    <source>
        <dbReference type="ARBA" id="ARBA00049091"/>
    </source>
</evidence>
<organism evidence="13 14">
    <name type="scientific">Micromonospora chersina</name>
    <dbReference type="NCBI Taxonomy" id="47854"/>
    <lineage>
        <taxon>Bacteria</taxon>
        <taxon>Bacillati</taxon>
        <taxon>Actinomycetota</taxon>
        <taxon>Actinomycetes</taxon>
        <taxon>Micromonosporales</taxon>
        <taxon>Micromonosporaceae</taxon>
        <taxon>Micromonospora</taxon>
    </lineage>
</organism>
<evidence type="ECO:0000313" key="13">
    <source>
        <dbReference type="EMBL" id="SCL71933.1"/>
    </source>
</evidence>
<dbReference type="GO" id="GO:0005737">
    <property type="term" value="C:cytoplasm"/>
    <property type="evidence" value="ECO:0007669"/>
    <property type="project" value="TreeGrafter"/>
</dbReference>
<dbReference type="Pfam" id="PF00578">
    <property type="entry name" value="AhpC-TSA"/>
    <property type="match status" value="1"/>
</dbReference>
<comment type="function">
    <text evidence="1">Thiol-specific peroxidase that catalyzes the reduction of hydrogen peroxide and organic hydroperoxides to water and alcohols, respectively. Plays a role in cell protection against oxidative stress by detoxifying peroxides and as sensor of hydrogen peroxide-mediated signaling events.</text>
</comment>
<evidence type="ECO:0000313" key="14">
    <source>
        <dbReference type="Proteomes" id="UP000198605"/>
    </source>
</evidence>
<evidence type="ECO:0000256" key="6">
    <source>
        <dbReference type="ARBA" id="ARBA00023157"/>
    </source>
</evidence>
<keyword evidence="6" id="KW-1015">Disulfide bond</keyword>
<dbReference type="STRING" id="47854.GA0070603_6128"/>
<evidence type="ECO:0000256" key="7">
    <source>
        <dbReference type="ARBA" id="ARBA00023284"/>
    </source>
</evidence>
<comment type="similarity">
    <text evidence="9">Belongs to the peroxiredoxin family. BCP/PrxQ subfamily.</text>
</comment>
<dbReference type="EC" id="1.11.1.24" evidence="2"/>
<keyword evidence="5" id="KW-0560">Oxidoreductase</keyword>
<dbReference type="SUPFAM" id="SSF52833">
    <property type="entry name" value="Thioredoxin-like"/>
    <property type="match status" value="1"/>
</dbReference>
<evidence type="ECO:0000256" key="2">
    <source>
        <dbReference type="ARBA" id="ARBA00013017"/>
    </source>
</evidence>
<dbReference type="Proteomes" id="UP000198605">
    <property type="component" value="Unassembled WGS sequence"/>
</dbReference>
<evidence type="ECO:0000256" key="1">
    <source>
        <dbReference type="ARBA" id="ARBA00003330"/>
    </source>
</evidence>
<evidence type="ECO:0000256" key="4">
    <source>
        <dbReference type="ARBA" id="ARBA00022862"/>
    </source>
</evidence>
<gene>
    <name evidence="13" type="ORF">GA0070603_6128</name>
</gene>
<evidence type="ECO:0000259" key="12">
    <source>
        <dbReference type="PROSITE" id="PS51352"/>
    </source>
</evidence>
<name>A0A1C6W027_9ACTN</name>
<dbReference type="InterPro" id="IPR013766">
    <property type="entry name" value="Thioredoxin_domain"/>
</dbReference>
<dbReference type="GeneID" id="43282732"/>
<dbReference type="InterPro" id="IPR036249">
    <property type="entry name" value="Thioredoxin-like_sf"/>
</dbReference>
<dbReference type="GO" id="GO:0034599">
    <property type="term" value="P:cellular response to oxidative stress"/>
    <property type="evidence" value="ECO:0007669"/>
    <property type="project" value="TreeGrafter"/>
</dbReference>
<evidence type="ECO:0000256" key="5">
    <source>
        <dbReference type="ARBA" id="ARBA00023002"/>
    </source>
</evidence>
<comment type="catalytic activity">
    <reaction evidence="11">
        <text>a hydroperoxide + [thioredoxin]-dithiol = an alcohol + [thioredoxin]-disulfide + H2O</text>
        <dbReference type="Rhea" id="RHEA:62620"/>
        <dbReference type="Rhea" id="RHEA-COMP:10698"/>
        <dbReference type="Rhea" id="RHEA-COMP:10700"/>
        <dbReference type="ChEBI" id="CHEBI:15377"/>
        <dbReference type="ChEBI" id="CHEBI:29950"/>
        <dbReference type="ChEBI" id="CHEBI:30879"/>
        <dbReference type="ChEBI" id="CHEBI:35924"/>
        <dbReference type="ChEBI" id="CHEBI:50058"/>
        <dbReference type="EC" id="1.11.1.24"/>
    </reaction>
</comment>
<feature type="domain" description="Thioredoxin" evidence="12">
    <location>
        <begin position="2"/>
        <end position="152"/>
    </location>
</feature>
<dbReference type="PANTHER" id="PTHR42801:SF20">
    <property type="entry name" value="ALKYL HYDROPEROXIDE REDUCTASE E"/>
    <property type="match status" value="1"/>
</dbReference>
<dbReference type="OrthoDB" id="9809746at2"/>
<evidence type="ECO:0000256" key="10">
    <source>
        <dbReference type="ARBA" id="ARBA00041373"/>
    </source>
</evidence>
<dbReference type="AlphaFoldDB" id="A0A1C6W027"/>
<keyword evidence="3" id="KW-0575">Peroxidase</keyword>
<reference evidence="14" key="1">
    <citation type="submission" date="2016-06" db="EMBL/GenBank/DDBJ databases">
        <authorList>
            <person name="Varghese N."/>
            <person name="Submissions Spin"/>
        </authorList>
    </citation>
    <scope>NUCLEOTIDE SEQUENCE [LARGE SCALE GENOMIC DNA]</scope>
    <source>
        <strain evidence="14">DSM 44151</strain>
    </source>
</reference>
<sequence length="152" mass="16374">MLDINTPVPDLDLVDATGASVRLHDYLDRTHVLLYFMRATTCPVCVRHVRDLARHVDEYAALGARIVVVVPEGLATARAWAARQALPFPVVTGAYGSAHEAVGLLRTVFGAVQRSGTILVDQAGLVRYIKAATLPTAGYDRAAVLRALTALR</sequence>
<protein>
    <recommendedName>
        <fullName evidence="2">thioredoxin-dependent peroxiredoxin</fullName>
        <ecNumber evidence="2">1.11.1.24</ecNumber>
    </recommendedName>
    <alternativeName>
        <fullName evidence="10">Bacterioferritin comigratory protein</fullName>
    </alternativeName>
    <alternativeName>
        <fullName evidence="8">Thioredoxin peroxidase</fullName>
    </alternativeName>
</protein>
<proteinExistence type="inferred from homology"/>
<dbReference type="InterPro" id="IPR050924">
    <property type="entry name" value="Peroxiredoxin_BCP/PrxQ"/>
</dbReference>
<keyword evidence="4" id="KW-0049">Antioxidant</keyword>
<dbReference type="RefSeq" id="WP_091321135.1">
    <property type="nucleotide sequence ID" value="NZ_FMIB01000002.1"/>
</dbReference>